<dbReference type="PANTHER" id="PTHR34817">
    <property type="entry name" value="NUCLEOTIDYLTRANSFERASE"/>
    <property type="match status" value="1"/>
</dbReference>
<proteinExistence type="predicted"/>
<reference evidence="1 2" key="1">
    <citation type="submission" date="2022-04" db="EMBL/GenBank/DDBJ databases">
        <title>The arsenic-methylating capacity of Chitinophaga filiformis YT5 during chitin decomposition.</title>
        <authorList>
            <person name="Chen G."/>
            <person name="Liang Y."/>
        </authorList>
    </citation>
    <scope>NUCLEOTIDE SEQUENCE [LARGE SCALE GENOMIC DNA]</scope>
    <source>
        <strain evidence="1 2">YT5</strain>
    </source>
</reference>
<dbReference type="EMBL" id="CP095855">
    <property type="protein sequence ID" value="UPK70250.1"/>
    <property type="molecule type" value="Genomic_DNA"/>
</dbReference>
<evidence type="ECO:0000313" key="1">
    <source>
        <dbReference type="EMBL" id="UPK70250.1"/>
    </source>
</evidence>
<name>A0ABY4I2C8_CHIFI</name>
<sequence>MHDIIVEKLLTIERERNVKILYACESGSRAWGFASPDSDYDVRFIYAQPADDYLSIEERKDVIELPVNEVLDIGGWNIRKVLQLFLKSNPPLYEWLQSPIVYKEQGAFKGELLQLSGKYFSGRAGCHHYISMTRNTFEHDLQGAQVRIKKYFYALRPVLAALWIIEKKTVPPITFNELRTLVEDKAWNDATDDLLERKKVSDEKTMITPVPLLQDWIEKMITYCKQQASLLPAVQHNTTELNILFRKYINAQ</sequence>
<dbReference type="Pfam" id="PF10127">
    <property type="entry name" value="RlaP"/>
    <property type="match status" value="1"/>
</dbReference>
<dbReference type="RefSeq" id="WP_247812484.1">
    <property type="nucleotide sequence ID" value="NZ_CP095855.1"/>
</dbReference>
<dbReference type="Proteomes" id="UP000830198">
    <property type="component" value="Chromosome"/>
</dbReference>
<accession>A0ABY4I2C8</accession>
<dbReference type="PANTHER" id="PTHR34817:SF2">
    <property type="entry name" value="NUCLEOTIDYLTRANSFERASE"/>
    <property type="match status" value="1"/>
</dbReference>
<dbReference type="InterPro" id="IPR018775">
    <property type="entry name" value="RlaP"/>
</dbReference>
<evidence type="ECO:0000313" key="2">
    <source>
        <dbReference type="Proteomes" id="UP000830198"/>
    </source>
</evidence>
<organism evidence="1 2">
    <name type="scientific">Chitinophaga filiformis</name>
    <name type="common">Myxococcus filiformis</name>
    <name type="synonym">Flexibacter filiformis</name>
    <dbReference type="NCBI Taxonomy" id="104663"/>
    <lineage>
        <taxon>Bacteria</taxon>
        <taxon>Pseudomonadati</taxon>
        <taxon>Bacteroidota</taxon>
        <taxon>Chitinophagia</taxon>
        <taxon>Chitinophagales</taxon>
        <taxon>Chitinophagaceae</taxon>
        <taxon>Chitinophaga</taxon>
    </lineage>
</organism>
<gene>
    <name evidence="1" type="ORF">MYF79_02945</name>
</gene>
<protein>
    <submittedName>
        <fullName evidence="1">Nucleotidyltransferase domain-containing protein</fullName>
    </submittedName>
</protein>
<keyword evidence="2" id="KW-1185">Reference proteome</keyword>